<sequence>MATHENSDTVVNYDQFDEHPVPHIRQKADWDCGIACTTMVLQGLGIECTIEQVTKQCGLTSVWTIDLAYLLRTYRPDFTYYTSYFGSRKEYQGSKFYKATFDEDERRVNKLFVAAKSRSVHVVRMMLPIDDYKRFLYCRQFVIIALVDGRLLQCQRCQERANCMLSLCGCILDRFKGYDEYAGHYITLIGYDHTEDLFIYRDPAVVDSFCTIAADEFDAARQSDGTDNDCIVIKL</sequence>
<proteinExistence type="predicted"/>
<gene>
    <name evidence="1" type="ORF">LRAMOSA03778</name>
</gene>
<dbReference type="OrthoDB" id="206796at2759"/>
<accession>A0A077WW56</accession>
<dbReference type="Pfam" id="PF09778">
    <property type="entry name" value="Guanylate_cyc_2"/>
    <property type="match status" value="1"/>
</dbReference>
<evidence type="ECO:0008006" key="2">
    <source>
        <dbReference type="Google" id="ProtNLM"/>
    </source>
</evidence>
<organism evidence="1">
    <name type="scientific">Lichtheimia ramosa</name>
    <dbReference type="NCBI Taxonomy" id="688394"/>
    <lineage>
        <taxon>Eukaryota</taxon>
        <taxon>Fungi</taxon>
        <taxon>Fungi incertae sedis</taxon>
        <taxon>Mucoromycota</taxon>
        <taxon>Mucoromycotina</taxon>
        <taxon>Mucoromycetes</taxon>
        <taxon>Mucorales</taxon>
        <taxon>Lichtheimiaceae</taxon>
        <taxon>Lichtheimia</taxon>
    </lineage>
</organism>
<protein>
    <recommendedName>
        <fullName evidence="2">Guanylyl cyclase</fullName>
    </recommendedName>
</protein>
<dbReference type="Gene3D" id="3.90.70.10">
    <property type="entry name" value="Cysteine proteinases"/>
    <property type="match status" value="1"/>
</dbReference>
<evidence type="ECO:0000313" key="1">
    <source>
        <dbReference type="EMBL" id="CDS11515.1"/>
    </source>
</evidence>
<dbReference type="PANTHER" id="PTHR31400">
    <property type="entry name" value="GUANYLYL CYCLASE DOMAIN CONTAINING PROTEIN 1 GUCD1"/>
    <property type="match status" value="1"/>
</dbReference>
<dbReference type="EMBL" id="LK023346">
    <property type="protein sequence ID" value="CDS11515.1"/>
    <property type="molecule type" value="Genomic_DNA"/>
</dbReference>
<reference evidence="1" key="1">
    <citation type="journal article" date="2014" name="Genome Announc.">
        <title>De novo whole-genome sequence and genome annotation of Lichtheimia ramosa.</title>
        <authorList>
            <person name="Linde J."/>
            <person name="Schwartze V."/>
            <person name="Binder U."/>
            <person name="Lass-Florl C."/>
            <person name="Voigt K."/>
            <person name="Horn F."/>
        </authorList>
    </citation>
    <scope>NUCLEOTIDE SEQUENCE</scope>
    <source>
        <strain evidence="1">JMRC FSU:6197</strain>
    </source>
</reference>
<dbReference type="AlphaFoldDB" id="A0A077WW56"/>
<dbReference type="PANTHER" id="PTHR31400:SF1">
    <property type="entry name" value="PROTEIN GUCD1"/>
    <property type="match status" value="1"/>
</dbReference>
<name>A0A077WW56_9FUNG</name>
<dbReference type="InterPro" id="IPR018616">
    <property type="entry name" value="GUCD1"/>
</dbReference>